<sequence>MVFSRTERSHGKMSWLLARFVGLLMVFMLLNQLWSPITPLLCRIPHGNWFAILCKPDVRWNGLNSIAEYLPLPPPLKPKLHPKSIKDIDSMMEKYIQPLQGKPVEILLIGLGCNVDKELGASYYTWRTLLPGVELDVIEVDSECVERFERQDPTAQIYVDKLEAQFIGFHPKRRRLQYDIVIDRGLFSMHKRVTGLSRYWDSVSPGGLYILENLSEIALIAADEDSCDLVKVDPRLPYNIISGYSPREYVYAMLDDMVRGYTELHINDETVECLDDICVMKK</sequence>
<dbReference type="AlphaFoldDB" id="A0AAE8LZM7"/>
<evidence type="ECO:0000256" key="1">
    <source>
        <dbReference type="SAM" id="Phobius"/>
    </source>
</evidence>
<keyword evidence="1" id="KW-1133">Transmembrane helix</keyword>
<evidence type="ECO:0000313" key="3">
    <source>
        <dbReference type="Proteomes" id="UP001187734"/>
    </source>
</evidence>
<evidence type="ECO:0000313" key="2">
    <source>
        <dbReference type="EMBL" id="SPJ71467.1"/>
    </source>
</evidence>
<comment type="caution">
    <text evidence="2">The sequence shown here is derived from an EMBL/GenBank/DDBJ whole genome shotgun (WGS) entry which is preliminary data.</text>
</comment>
<name>A0AAE8LZM7_9HYPO</name>
<keyword evidence="1" id="KW-0812">Transmembrane</keyword>
<dbReference type="EMBL" id="ONZP01000040">
    <property type="protein sequence ID" value="SPJ71467.1"/>
    <property type="molecule type" value="Genomic_DNA"/>
</dbReference>
<accession>A0AAE8LZM7</accession>
<dbReference type="InterPro" id="IPR029063">
    <property type="entry name" value="SAM-dependent_MTases_sf"/>
</dbReference>
<gene>
    <name evidence="2" type="ORF">FTOL_01195</name>
</gene>
<reference evidence="2" key="1">
    <citation type="submission" date="2018-03" db="EMBL/GenBank/DDBJ databases">
        <authorList>
            <person name="Guldener U."/>
        </authorList>
    </citation>
    <scope>NUCLEOTIDE SEQUENCE</scope>
</reference>
<keyword evidence="1" id="KW-0472">Membrane</keyword>
<keyword evidence="3" id="KW-1185">Reference proteome</keyword>
<proteinExistence type="predicted"/>
<organism evidence="2 3">
    <name type="scientific">Fusarium torulosum</name>
    <dbReference type="NCBI Taxonomy" id="33205"/>
    <lineage>
        <taxon>Eukaryota</taxon>
        <taxon>Fungi</taxon>
        <taxon>Dikarya</taxon>
        <taxon>Ascomycota</taxon>
        <taxon>Pezizomycotina</taxon>
        <taxon>Sordariomycetes</taxon>
        <taxon>Hypocreomycetidae</taxon>
        <taxon>Hypocreales</taxon>
        <taxon>Nectriaceae</taxon>
        <taxon>Fusarium</taxon>
    </lineage>
</organism>
<dbReference type="Proteomes" id="UP001187734">
    <property type="component" value="Unassembled WGS sequence"/>
</dbReference>
<feature type="transmembrane region" description="Helical" evidence="1">
    <location>
        <begin position="16"/>
        <end position="34"/>
    </location>
</feature>
<protein>
    <submittedName>
        <fullName evidence="2">Uncharacterized protein</fullName>
    </submittedName>
</protein>
<dbReference type="Gene3D" id="3.40.50.150">
    <property type="entry name" value="Vaccinia Virus protein VP39"/>
    <property type="match status" value="1"/>
</dbReference>